<dbReference type="PANTHER" id="PTHR33337">
    <property type="entry name" value="GFA DOMAIN-CONTAINING PROTEIN"/>
    <property type="match status" value="1"/>
</dbReference>
<dbReference type="GO" id="GO:0016846">
    <property type="term" value="F:carbon-sulfur lyase activity"/>
    <property type="evidence" value="ECO:0007669"/>
    <property type="project" value="InterPro"/>
</dbReference>
<sequence>MKLPITGGCLCGAVRYAISAYPIGGFNCHCRTCQKAIGAPYFAGMFVPTSALAITGDYKEYATIAASGNTVYRGFCQNCGTSLFGRNSAFTGIRPVAATTLDDPGIFQPQKDIWVADAQPWDTMNPDLPKFAGNPWH</sequence>
<organism evidence="6 7">
    <name type="scientific">Methylobacter tundripaludum</name>
    <dbReference type="NCBI Taxonomy" id="173365"/>
    <lineage>
        <taxon>Bacteria</taxon>
        <taxon>Pseudomonadati</taxon>
        <taxon>Pseudomonadota</taxon>
        <taxon>Gammaproteobacteria</taxon>
        <taxon>Methylococcales</taxon>
        <taxon>Methylococcaceae</taxon>
        <taxon>Methylobacter</taxon>
    </lineage>
</organism>
<name>A0A2S6H809_9GAMM</name>
<evidence type="ECO:0000313" key="6">
    <source>
        <dbReference type="EMBL" id="PPK73543.1"/>
    </source>
</evidence>
<dbReference type="InterPro" id="IPR011057">
    <property type="entry name" value="Mss4-like_sf"/>
</dbReference>
<dbReference type="InterPro" id="IPR006913">
    <property type="entry name" value="CENP-V/GFA"/>
</dbReference>
<protein>
    <recommendedName>
        <fullName evidence="5">CENP-V/GFA domain-containing protein</fullName>
    </recommendedName>
</protein>
<dbReference type="Proteomes" id="UP000238071">
    <property type="component" value="Unassembled WGS sequence"/>
</dbReference>
<dbReference type="EMBL" id="PTIY01000001">
    <property type="protein sequence ID" value="PPK73543.1"/>
    <property type="molecule type" value="Genomic_DNA"/>
</dbReference>
<keyword evidence="2" id="KW-0479">Metal-binding</keyword>
<comment type="similarity">
    <text evidence="1">Belongs to the Gfa family.</text>
</comment>
<feature type="domain" description="CENP-V/GFA" evidence="5">
    <location>
        <begin position="5"/>
        <end position="122"/>
    </location>
</feature>
<dbReference type="Gene3D" id="3.90.1590.10">
    <property type="entry name" value="glutathione-dependent formaldehyde- activating enzyme (gfa)"/>
    <property type="match status" value="1"/>
</dbReference>
<keyword evidence="7" id="KW-1185">Reference proteome</keyword>
<dbReference type="PROSITE" id="PS51891">
    <property type="entry name" value="CENP_V_GFA"/>
    <property type="match status" value="1"/>
</dbReference>
<evidence type="ECO:0000256" key="4">
    <source>
        <dbReference type="ARBA" id="ARBA00023239"/>
    </source>
</evidence>
<evidence type="ECO:0000256" key="3">
    <source>
        <dbReference type="ARBA" id="ARBA00022833"/>
    </source>
</evidence>
<evidence type="ECO:0000259" key="5">
    <source>
        <dbReference type="PROSITE" id="PS51891"/>
    </source>
</evidence>
<dbReference type="AlphaFoldDB" id="A0A2S6H809"/>
<evidence type="ECO:0000256" key="2">
    <source>
        <dbReference type="ARBA" id="ARBA00022723"/>
    </source>
</evidence>
<reference evidence="6 7" key="1">
    <citation type="submission" date="2018-02" db="EMBL/GenBank/DDBJ databases">
        <title>Subsurface microbial communities from deep shales in Ohio and West Virginia, USA.</title>
        <authorList>
            <person name="Wrighton K."/>
        </authorList>
    </citation>
    <scope>NUCLEOTIDE SEQUENCE [LARGE SCALE GENOMIC DNA]</scope>
    <source>
        <strain evidence="6 7">OWC-G53F</strain>
    </source>
</reference>
<comment type="caution">
    <text evidence="6">The sequence shown here is derived from an EMBL/GenBank/DDBJ whole genome shotgun (WGS) entry which is preliminary data.</text>
</comment>
<dbReference type="PANTHER" id="PTHR33337:SF40">
    <property type="entry name" value="CENP-V_GFA DOMAIN-CONTAINING PROTEIN-RELATED"/>
    <property type="match status" value="1"/>
</dbReference>
<evidence type="ECO:0000256" key="1">
    <source>
        <dbReference type="ARBA" id="ARBA00005495"/>
    </source>
</evidence>
<keyword evidence="4" id="KW-0456">Lyase</keyword>
<dbReference type="Pfam" id="PF04828">
    <property type="entry name" value="GFA"/>
    <property type="match status" value="1"/>
</dbReference>
<dbReference type="SUPFAM" id="SSF51316">
    <property type="entry name" value="Mss4-like"/>
    <property type="match status" value="1"/>
</dbReference>
<dbReference type="OrthoDB" id="9786619at2"/>
<gene>
    <name evidence="6" type="ORF">B0F88_10171</name>
</gene>
<accession>A0A2S6H809</accession>
<proteinExistence type="inferred from homology"/>
<evidence type="ECO:0000313" key="7">
    <source>
        <dbReference type="Proteomes" id="UP000238071"/>
    </source>
</evidence>
<keyword evidence="3" id="KW-0862">Zinc</keyword>
<dbReference type="GO" id="GO:0046872">
    <property type="term" value="F:metal ion binding"/>
    <property type="evidence" value="ECO:0007669"/>
    <property type="project" value="UniProtKB-KW"/>
</dbReference>
<dbReference type="RefSeq" id="WP_104421962.1">
    <property type="nucleotide sequence ID" value="NZ_PTIY01000001.1"/>
</dbReference>